<dbReference type="RefSeq" id="XP_015662179.1">
    <property type="nucleotide sequence ID" value="XM_015798701.1"/>
</dbReference>
<gene>
    <name evidence="2" type="ORF">ABB37_01982</name>
</gene>
<evidence type="ECO:0000256" key="1">
    <source>
        <dbReference type="SAM" id="SignalP"/>
    </source>
</evidence>
<accession>A0A0M9G6T1</accession>
<keyword evidence="1" id="KW-0732">Signal</keyword>
<protein>
    <submittedName>
        <fullName evidence="2">Uncharacterized protein</fullName>
    </submittedName>
</protein>
<dbReference type="VEuPathDB" id="TriTrypDB:LpyrH10_03_1330"/>
<evidence type="ECO:0000313" key="2">
    <source>
        <dbReference type="EMBL" id="KPA83740.1"/>
    </source>
</evidence>
<dbReference type="Proteomes" id="UP000037923">
    <property type="component" value="Unassembled WGS sequence"/>
</dbReference>
<organism evidence="2 3">
    <name type="scientific">Leptomonas pyrrhocoris</name>
    <name type="common">Firebug parasite</name>
    <dbReference type="NCBI Taxonomy" id="157538"/>
    <lineage>
        <taxon>Eukaryota</taxon>
        <taxon>Discoba</taxon>
        <taxon>Euglenozoa</taxon>
        <taxon>Kinetoplastea</taxon>
        <taxon>Metakinetoplastina</taxon>
        <taxon>Trypanosomatida</taxon>
        <taxon>Trypanosomatidae</taxon>
        <taxon>Leishmaniinae</taxon>
        <taxon>Leptomonas</taxon>
    </lineage>
</organism>
<dbReference type="OrthoDB" id="250289at2759"/>
<proteinExistence type="predicted"/>
<dbReference type="GeneID" id="26902277"/>
<dbReference type="AlphaFoldDB" id="A0A0M9G6T1"/>
<sequence length="309" mass="32741">MKSFSCCLYAGFCAAVTLAAVCAVAESRSCALLASPPSYTFIGGGFHMQLAIEYPVAAHDATFTFALPKSFFIDAAEAEQLYRMETVSDAADRRGTAAVPVKDITSTYTPLQMTSQFLFDIEAPVFKVPYATNDVTLSFKQLPETTALDTYLGARNAGAGADATASAAAVARLVIPIHSRYDTLDTTTPFSLKNFLLGEGAYVHRCLPKIELTGTSDARCGGKPFSSGVSESSLRDHVLYQTCLELPVGLLSDLPYVYHALMGLLVSGCGDRHSSHSLGVRSGGGGEPADAVSHHRNVALCVVVVLLPL</sequence>
<name>A0A0M9G6T1_LEPPY</name>
<reference evidence="2 3" key="1">
    <citation type="submission" date="2015-07" db="EMBL/GenBank/DDBJ databases">
        <title>High-quality genome of monoxenous trypanosomatid Leptomonas pyrrhocoris.</title>
        <authorList>
            <person name="Flegontov P."/>
            <person name="Butenko A."/>
            <person name="Firsov S."/>
            <person name="Vlcek C."/>
            <person name="Logacheva M.D."/>
            <person name="Field M."/>
            <person name="Filatov D."/>
            <person name="Flegontova O."/>
            <person name="Gerasimov E."/>
            <person name="Jackson A.P."/>
            <person name="Kelly S."/>
            <person name="Opperdoes F."/>
            <person name="O'Reilly A."/>
            <person name="Votypka J."/>
            <person name="Yurchenko V."/>
            <person name="Lukes J."/>
        </authorList>
    </citation>
    <scope>NUCLEOTIDE SEQUENCE [LARGE SCALE GENOMIC DNA]</scope>
    <source>
        <strain evidence="2">H10</strain>
    </source>
</reference>
<dbReference type="OMA" id="GGFHMQL"/>
<evidence type="ECO:0000313" key="3">
    <source>
        <dbReference type="Proteomes" id="UP000037923"/>
    </source>
</evidence>
<keyword evidence="3" id="KW-1185">Reference proteome</keyword>
<feature type="signal peptide" evidence="1">
    <location>
        <begin position="1"/>
        <end position="19"/>
    </location>
</feature>
<comment type="caution">
    <text evidence="2">The sequence shown here is derived from an EMBL/GenBank/DDBJ whole genome shotgun (WGS) entry which is preliminary data.</text>
</comment>
<dbReference type="EMBL" id="LGTL01000003">
    <property type="protein sequence ID" value="KPA83740.1"/>
    <property type="molecule type" value="Genomic_DNA"/>
</dbReference>
<feature type="chain" id="PRO_5005836107" evidence="1">
    <location>
        <begin position="20"/>
        <end position="309"/>
    </location>
</feature>